<evidence type="ECO:0000256" key="9">
    <source>
        <dbReference type="ARBA" id="ARBA00023004"/>
    </source>
</evidence>
<keyword evidence="7 11" id="KW-0665">Pyrimidine biosynthesis</keyword>
<protein>
    <recommendedName>
        <fullName evidence="11">Dihydroorotate dehydrogenase B (NAD(+)), electron transfer subunit</fullName>
    </recommendedName>
    <alternativeName>
        <fullName evidence="11">Dihydroorotate oxidase B, electron transfer subunit</fullName>
    </alternativeName>
</protein>
<evidence type="ECO:0000256" key="2">
    <source>
        <dbReference type="ARBA" id="ARBA00022448"/>
    </source>
</evidence>
<dbReference type="PANTHER" id="PTHR43513">
    <property type="entry name" value="DIHYDROOROTATE DEHYDROGENASE B (NAD(+)), ELECTRON TRANSFER SUBUNIT"/>
    <property type="match status" value="1"/>
</dbReference>
<dbReference type="InterPro" id="IPR019480">
    <property type="entry name" value="Dihydroorotate_DH_Fe-S-bd"/>
</dbReference>
<dbReference type="InterPro" id="IPR017938">
    <property type="entry name" value="Riboflavin_synthase-like_b-brl"/>
</dbReference>
<accession>A0A4Q1RIS9</accession>
<dbReference type="HAMAP" id="MF_01211">
    <property type="entry name" value="DHODB_Fe_S_bind"/>
    <property type="match status" value="1"/>
</dbReference>
<evidence type="ECO:0000256" key="13">
    <source>
        <dbReference type="PIRSR" id="PIRSR006816-2"/>
    </source>
</evidence>
<evidence type="ECO:0000256" key="8">
    <source>
        <dbReference type="ARBA" id="ARBA00022982"/>
    </source>
</evidence>
<evidence type="ECO:0000256" key="12">
    <source>
        <dbReference type="PIRSR" id="PIRSR006816-1"/>
    </source>
</evidence>
<proteinExistence type="inferred from homology"/>
<evidence type="ECO:0000256" key="7">
    <source>
        <dbReference type="ARBA" id="ARBA00022975"/>
    </source>
</evidence>
<dbReference type="UniPathway" id="UPA00070">
    <property type="reaction ID" value="UER00945"/>
</dbReference>
<evidence type="ECO:0000259" key="14">
    <source>
        <dbReference type="PROSITE" id="PS51384"/>
    </source>
</evidence>
<dbReference type="OrthoDB" id="9789468at2"/>
<evidence type="ECO:0000313" key="16">
    <source>
        <dbReference type="Proteomes" id="UP000290106"/>
    </source>
</evidence>
<comment type="similarity">
    <text evidence="1 11">Belongs to the PyrK family.</text>
</comment>
<dbReference type="GO" id="GO:0016491">
    <property type="term" value="F:oxidoreductase activity"/>
    <property type="evidence" value="ECO:0007669"/>
    <property type="project" value="InterPro"/>
</dbReference>
<dbReference type="InterPro" id="IPR001433">
    <property type="entry name" value="OxRdtase_FAD/NAD-bd"/>
</dbReference>
<dbReference type="GO" id="GO:0050660">
    <property type="term" value="F:flavin adenine dinucleotide binding"/>
    <property type="evidence" value="ECO:0007669"/>
    <property type="project" value="InterPro"/>
</dbReference>
<dbReference type="GO" id="GO:0009055">
    <property type="term" value="F:electron transfer activity"/>
    <property type="evidence" value="ECO:0007669"/>
    <property type="project" value="UniProtKB-UniRule"/>
</dbReference>
<evidence type="ECO:0000256" key="6">
    <source>
        <dbReference type="ARBA" id="ARBA00022827"/>
    </source>
</evidence>
<comment type="subunit">
    <text evidence="11">Heterotetramer of 2 PyrK and 2 PyrD type B subunits.</text>
</comment>
<comment type="pathway">
    <text evidence="11">Pyrimidine metabolism; UMP biosynthesis via de novo pathway; orotate from (S)-dihydroorotate (NAD(+) route): step 1/1.</text>
</comment>
<keyword evidence="8 11" id="KW-0249">Electron transport</keyword>
<dbReference type="InterPro" id="IPR012165">
    <property type="entry name" value="Cyt_c3_hydrogenase_gsu"/>
</dbReference>
<dbReference type="InterPro" id="IPR017927">
    <property type="entry name" value="FAD-bd_FR_type"/>
</dbReference>
<organism evidence="15 16">
    <name type="scientific">Blautia faecicola</name>
    <dbReference type="NCBI Taxonomy" id="2509240"/>
    <lineage>
        <taxon>Bacteria</taxon>
        <taxon>Bacillati</taxon>
        <taxon>Bacillota</taxon>
        <taxon>Clostridia</taxon>
        <taxon>Lachnospirales</taxon>
        <taxon>Lachnospiraceae</taxon>
        <taxon>Blautia</taxon>
    </lineage>
</organism>
<evidence type="ECO:0000256" key="10">
    <source>
        <dbReference type="ARBA" id="ARBA00023014"/>
    </source>
</evidence>
<comment type="cofactor">
    <cofactor evidence="13">
        <name>[2Fe-2S] cluster</name>
        <dbReference type="ChEBI" id="CHEBI:190135"/>
    </cofactor>
    <text evidence="13">Binds 1 [2Fe-2S] cluster per subunit.</text>
</comment>
<feature type="binding site" evidence="11 13">
    <location>
        <position position="220"/>
    </location>
    <ligand>
        <name>[2Fe-2S] cluster</name>
        <dbReference type="ChEBI" id="CHEBI:190135"/>
    </ligand>
</feature>
<dbReference type="Gene3D" id="3.40.50.80">
    <property type="entry name" value="Nucleotide-binding domain of ferredoxin-NADP reductase (FNR) module"/>
    <property type="match status" value="1"/>
</dbReference>
<dbReference type="RefSeq" id="WP_129258016.1">
    <property type="nucleotide sequence ID" value="NZ_SDKC01000001.1"/>
</dbReference>
<keyword evidence="5 11" id="KW-0479">Metal-binding</keyword>
<evidence type="ECO:0000256" key="3">
    <source>
        <dbReference type="ARBA" id="ARBA00022630"/>
    </source>
</evidence>
<comment type="cofactor">
    <cofactor evidence="11">
        <name>[2Fe-2S] cluster</name>
        <dbReference type="ChEBI" id="CHEBI:190135"/>
    </cofactor>
    <text evidence="11">Binds 1 [2Fe-2S] cluster per subunit.</text>
</comment>
<keyword evidence="6 11" id="KW-0274">FAD</keyword>
<dbReference type="CDD" id="cd06218">
    <property type="entry name" value="DHOD_e_trans"/>
    <property type="match status" value="1"/>
</dbReference>
<dbReference type="EMBL" id="SDKC01000001">
    <property type="protein sequence ID" value="RXS75613.1"/>
    <property type="molecule type" value="Genomic_DNA"/>
</dbReference>
<dbReference type="InterPro" id="IPR039261">
    <property type="entry name" value="FNR_nucleotide-bd"/>
</dbReference>
<evidence type="ECO:0000256" key="11">
    <source>
        <dbReference type="HAMAP-Rule" id="MF_01211"/>
    </source>
</evidence>
<keyword evidence="2 11" id="KW-0813">Transport</keyword>
<dbReference type="PROSITE" id="PS51384">
    <property type="entry name" value="FAD_FR"/>
    <property type="match status" value="1"/>
</dbReference>
<keyword evidence="4 11" id="KW-0001">2Fe-2S</keyword>
<dbReference type="Pfam" id="PF10418">
    <property type="entry name" value="DHODB_Fe-S_bind"/>
    <property type="match status" value="1"/>
</dbReference>
<feature type="binding site" evidence="11 13">
    <location>
        <position position="247"/>
    </location>
    <ligand>
        <name>[2Fe-2S] cluster</name>
        <dbReference type="ChEBI" id="CHEBI:190135"/>
    </ligand>
</feature>
<keyword evidence="16" id="KW-1185">Reference proteome</keyword>
<name>A0A4Q1RIS9_9FIRM</name>
<evidence type="ECO:0000256" key="4">
    <source>
        <dbReference type="ARBA" id="ARBA00022714"/>
    </source>
</evidence>
<dbReference type="InterPro" id="IPR050353">
    <property type="entry name" value="PyrK_electron_transfer"/>
</dbReference>
<gene>
    <name evidence="11" type="primary">pyrK</name>
    <name evidence="15" type="ORF">ETP43_10570</name>
</gene>
<evidence type="ECO:0000256" key="5">
    <source>
        <dbReference type="ARBA" id="ARBA00022723"/>
    </source>
</evidence>
<feature type="binding site" evidence="11 13">
    <location>
        <position position="228"/>
    </location>
    <ligand>
        <name>[2Fe-2S] cluster</name>
        <dbReference type="ChEBI" id="CHEBI:190135"/>
    </ligand>
</feature>
<evidence type="ECO:0000313" key="15">
    <source>
        <dbReference type="EMBL" id="RXS75613.1"/>
    </source>
</evidence>
<keyword evidence="9 11" id="KW-0408">Iron</keyword>
<comment type="cofactor">
    <cofactor evidence="11 12">
        <name>FAD</name>
        <dbReference type="ChEBI" id="CHEBI:57692"/>
    </cofactor>
    <text evidence="11 12">Binds 1 FAD per subunit.</text>
</comment>
<dbReference type="AlphaFoldDB" id="A0A4Q1RIS9"/>
<dbReference type="Proteomes" id="UP000290106">
    <property type="component" value="Unassembled WGS sequence"/>
</dbReference>
<dbReference type="InterPro" id="IPR037117">
    <property type="entry name" value="Dihydroorotate_DH_ele_sf"/>
</dbReference>
<dbReference type="GO" id="GO:0044205">
    <property type="term" value="P:'de novo' UMP biosynthetic process"/>
    <property type="evidence" value="ECO:0007669"/>
    <property type="project" value="UniProtKB-UniRule"/>
</dbReference>
<dbReference type="Gene3D" id="2.40.30.10">
    <property type="entry name" value="Translation factors"/>
    <property type="match status" value="1"/>
</dbReference>
<feature type="binding site" evidence="11 12">
    <location>
        <begin position="69"/>
        <end position="71"/>
    </location>
    <ligand>
        <name>FAD</name>
        <dbReference type="ChEBI" id="CHEBI:57692"/>
    </ligand>
</feature>
<feature type="binding site" evidence="11 12">
    <location>
        <begin position="52"/>
        <end position="55"/>
    </location>
    <ligand>
        <name>FAD</name>
        <dbReference type="ChEBI" id="CHEBI:57692"/>
    </ligand>
</feature>
<feature type="domain" description="FAD-binding FR-type" evidence="14">
    <location>
        <begin position="2"/>
        <end position="103"/>
    </location>
</feature>
<reference evidence="15 16" key="1">
    <citation type="submission" date="2019-01" db="EMBL/GenBank/DDBJ databases">
        <title>Blautia sp. nov. KGMB01111 isolated human feces.</title>
        <authorList>
            <person name="Park J.-E."/>
            <person name="Kim J.-S."/>
            <person name="Park S.-H."/>
        </authorList>
    </citation>
    <scope>NUCLEOTIDE SEQUENCE [LARGE SCALE GENOMIC DNA]</scope>
    <source>
        <strain evidence="15 16">KGMB01111</strain>
    </source>
</reference>
<keyword evidence="3 11" id="KW-0285">Flavoprotein</keyword>
<dbReference type="Gene3D" id="2.10.240.10">
    <property type="entry name" value="Dihydroorotate dehydrogenase, electron transfer subunit"/>
    <property type="match status" value="1"/>
</dbReference>
<feature type="binding site" evidence="11 13">
    <location>
        <position position="225"/>
    </location>
    <ligand>
        <name>[2Fe-2S] cluster</name>
        <dbReference type="ChEBI" id="CHEBI:190135"/>
    </ligand>
</feature>
<evidence type="ECO:0000256" key="1">
    <source>
        <dbReference type="ARBA" id="ARBA00006422"/>
    </source>
</evidence>
<dbReference type="Pfam" id="PF00175">
    <property type="entry name" value="NAD_binding_1"/>
    <property type="match status" value="1"/>
</dbReference>
<dbReference type="PIRSF" id="PIRSF006816">
    <property type="entry name" value="Cyc3_hyd_g"/>
    <property type="match status" value="1"/>
</dbReference>
<feature type="binding site" evidence="11 12">
    <location>
        <begin position="78"/>
        <end position="79"/>
    </location>
    <ligand>
        <name>FAD</name>
        <dbReference type="ChEBI" id="CHEBI:57692"/>
    </ligand>
</feature>
<dbReference type="GO" id="GO:0046872">
    <property type="term" value="F:metal ion binding"/>
    <property type="evidence" value="ECO:0007669"/>
    <property type="project" value="UniProtKB-KW"/>
</dbReference>
<dbReference type="InterPro" id="IPR023455">
    <property type="entry name" value="Dihydroorotate_DHASE_ETsu"/>
</dbReference>
<sequence>MKKKEICTVICQKEIGDGIFSMWIQTENIGKEAKPGQFVSLYSKDGSKLLPRPISLCEIDRENSRLRLVYRVTGTKTGTEEFSGLKAGDTIPVIGPLGNGFPVEKAEGKRVFLMGGGIGVPPILELAKQMQCEKKQIVVGYRNAQTFLKEEFEAAGELYISTEDGSVGTKGNVMDAIREQKLEADIIYACGPTPMLRAIKQYAEANNIECYISLEERMACGIGACLACVCKSKEKDAHSNVNNKRICKDGPVFLSTEVEI</sequence>
<dbReference type="SUPFAM" id="SSF52343">
    <property type="entry name" value="Ferredoxin reductase-like, C-terminal NADP-linked domain"/>
    <property type="match status" value="1"/>
</dbReference>
<keyword evidence="10 11" id="KW-0411">Iron-sulfur</keyword>
<dbReference type="PRINTS" id="PR00409">
    <property type="entry name" value="PHDIOXRDTASE"/>
</dbReference>
<dbReference type="GO" id="GO:0051537">
    <property type="term" value="F:2 iron, 2 sulfur cluster binding"/>
    <property type="evidence" value="ECO:0007669"/>
    <property type="project" value="UniProtKB-KW"/>
</dbReference>
<comment type="caution">
    <text evidence="15">The sequence shown here is derived from an EMBL/GenBank/DDBJ whole genome shotgun (WGS) entry which is preliminary data.</text>
</comment>
<dbReference type="PANTHER" id="PTHR43513:SF3">
    <property type="entry name" value="DIHYDROOROTATE DEHYDROGENASE B (NAD(+)), ELECTRON TRANSFER SUBUNIT-RELATED"/>
    <property type="match status" value="1"/>
</dbReference>
<comment type="function">
    <text evidence="11">Responsible for channeling the electrons from the oxidation of dihydroorotate from the FMN redox center in the PyrD type B subunit to the ultimate electron acceptor NAD(+).</text>
</comment>
<dbReference type="SUPFAM" id="SSF63380">
    <property type="entry name" value="Riboflavin synthase domain-like"/>
    <property type="match status" value="1"/>
</dbReference>